<evidence type="ECO:0000313" key="4">
    <source>
        <dbReference type="Proteomes" id="UP000009138"/>
    </source>
</evidence>
<dbReference type="Proteomes" id="UP000009138">
    <property type="component" value="Unassembled WGS sequence"/>
</dbReference>
<dbReference type="GO" id="GO:0072546">
    <property type="term" value="C:EMC complex"/>
    <property type="evidence" value="ECO:0007669"/>
    <property type="project" value="UniProtKB-UniRule"/>
</dbReference>
<sequence length="105" mass="12336">MSRFDFAKAIEELQQLRTTNERSSERITNIGQRIIDDNYTSKLGDQVWPFYEQVTIAALDTQNMTLANACDMKHKVCWMKHKKYMTVSCKKTKPTCWHQSAKLPY</sequence>
<comment type="function">
    <text evidence="2">Part of the endoplasmic reticulum membrane protein complex (EMC) that enables the energy-independent insertion into endoplasmic reticulum membranes of newly synthesized membrane proteins.</text>
</comment>
<dbReference type="OrthoDB" id="124397at2759"/>
<keyword evidence="2" id="KW-0472">Membrane</keyword>
<keyword evidence="1" id="KW-0802">TPR repeat</keyword>
<dbReference type="PANTHER" id="PTHR12760">
    <property type="entry name" value="TETRATRICOPEPTIDE REPEAT PROTEIN"/>
    <property type="match status" value="1"/>
</dbReference>
<evidence type="ECO:0000313" key="3">
    <source>
        <dbReference type="EMBL" id="EIE78654.1"/>
    </source>
</evidence>
<name>I1BR24_RHIO9</name>
<accession>I1BR24</accession>
<proteinExistence type="inferred from homology"/>
<dbReference type="InterPro" id="IPR039856">
    <property type="entry name" value="EMC2-like"/>
</dbReference>
<keyword evidence="2" id="KW-0256">Endoplasmic reticulum</keyword>
<comment type="subcellular location">
    <subcellularLocation>
        <location evidence="2">Endoplasmic reticulum membrane</location>
        <topology evidence="2">Peripheral membrane protein</topology>
        <orientation evidence="2">Cytoplasmic side</orientation>
    </subcellularLocation>
</comment>
<dbReference type="RefSeq" id="XP_067514050.1">
    <property type="nucleotide sequence ID" value="XM_067657949.1"/>
</dbReference>
<dbReference type="AlphaFoldDB" id="I1BR24"/>
<dbReference type="GeneID" id="93610330"/>
<gene>
    <name evidence="3" type="ORF">RO3G_03358</name>
</gene>
<dbReference type="EMBL" id="CH476733">
    <property type="protein sequence ID" value="EIE78654.1"/>
    <property type="molecule type" value="Genomic_DNA"/>
</dbReference>
<reference evidence="3 4" key="1">
    <citation type="journal article" date="2009" name="PLoS Genet.">
        <title>Genomic analysis of the basal lineage fungus Rhizopus oryzae reveals a whole-genome duplication.</title>
        <authorList>
            <person name="Ma L.-J."/>
            <person name="Ibrahim A.S."/>
            <person name="Skory C."/>
            <person name="Grabherr M.G."/>
            <person name="Burger G."/>
            <person name="Butler M."/>
            <person name="Elias M."/>
            <person name="Idnurm A."/>
            <person name="Lang B.F."/>
            <person name="Sone T."/>
            <person name="Abe A."/>
            <person name="Calvo S.E."/>
            <person name="Corrochano L.M."/>
            <person name="Engels R."/>
            <person name="Fu J."/>
            <person name="Hansberg W."/>
            <person name="Kim J.-M."/>
            <person name="Kodira C.D."/>
            <person name="Koehrsen M.J."/>
            <person name="Liu B."/>
            <person name="Miranda-Saavedra D."/>
            <person name="O'Leary S."/>
            <person name="Ortiz-Castellanos L."/>
            <person name="Poulter R."/>
            <person name="Rodriguez-Romero J."/>
            <person name="Ruiz-Herrera J."/>
            <person name="Shen Y.-Q."/>
            <person name="Zeng Q."/>
            <person name="Galagan J."/>
            <person name="Birren B.W."/>
            <person name="Cuomo C.A."/>
            <person name="Wickes B.L."/>
        </authorList>
    </citation>
    <scope>NUCLEOTIDE SEQUENCE [LARGE SCALE GENOMIC DNA]</scope>
    <source>
        <strain evidence="4">RA 99-880 / ATCC MYA-4621 / FGSC 9543 / NRRL 43880</strain>
    </source>
</reference>
<comment type="similarity">
    <text evidence="2">Belongs to the EMC2 family.</text>
</comment>
<protein>
    <recommendedName>
        <fullName evidence="2">ER membrane protein complex subunit 2</fullName>
    </recommendedName>
</protein>
<keyword evidence="4" id="KW-1185">Reference proteome</keyword>
<dbReference type="InParanoid" id="I1BR24"/>
<dbReference type="VEuPathDB" id="FungiDB:RO3G_03358"/>
<organism evidence="3 4">
    <name type="scientific">Rhizopus delemar (strain RA 99-880 / ATCC MYA-4621 / FGSC 9543 / NRRL 43880)</name>
    <name type="common">Mucormycosis agent</name>
    <name type="synonym">Rhizopus arrhizus var. delemar</name>
    <dbReference type="NCBI Taxonomy" id="246409"/>
    <lineage>
        <taxon>Eukaryota</taxon>
        <taxon>Fungi</taxon>
        <taxon>Fungi incertae sedis</taxon>
        <taxon>Mucoromycota</taxon>
        <taxon>Mucoromycotina</taxon>
        <taxon>Mucoromycetes</taxon>
        <taxon>Mucorales</taxon>
        <taxon>Mucorineae</taxon>
        <taxon>Rhizopodaceae</taxon>
        <taxon>Rhizopus</taxon>
    </lineage>
</organism>
<dbReference type="STRING" id="246409.I1BR24"/>
<evidence type="ECO:0000256" key="2">
    <source>
        <dbReference type="RuleBase" id="RU367091"/>
    </source>
</evidence>
<dbReference type="eggNOG" id="KOG3060">
    <property type="taxonomic scope" value="Eukaryota"/>
</dbReference>
<evidence type="ECO:0000256" key="1">
    <source>
        <dbReference type="ARBA" id="ARBA00022803"/>
    </source>
</evidence>
<comment type="subunit">
    <text evidence="2">Component of the ER membrane protein complex (EMC).</text>
</comment>